<evidence type="ECO:0000313" key="4">
    <source>
        <dbReference type="Proteomes" id="UP000756346"/>
    </source>
</evidence>
<reference evidence="3" key="1">
    <citation type="journal article" date="2021" name="Nat. Commun.">
        <title>Genetic determinants of endophytism in the Arabidopsis root mycobiome.</title>
        <authorList>
            <person name="Mesny F."/>
            <person name="Miyauchi S."/>
            <person name="Thiergart T."/>
            <person name="Pickel B."/>
            <person name="Atanasova L."/>
            <person name="Karlsson M."/>
            <person name="Huettel B."/>
            <person name="Barry K.W."/>
            <person name="Haridas S."/>
            <person name="Chen C."/>
            <person name="Bauer D."/>
            <person name="Andreopoulos W."/>
            <person name="Pangilinan J."/>
            <person name="LaButti K."/>
            <person name="Riley R."/>
            <person name="Lipzen A."/>
            <person name="Clum A."/>
            <person name="Drula E."/>
            <person name="Henrissat B."/>
            <person name="Kohler A."/>
            <person name="Grigoriev I.V."/>
            <person name="Martin F.M."/>
            <person name="Hacquard S."/>
        </authorList>
    </citation>
    <scope>NUCLEOTIDE SEQUENCE</scope>
    <source>
        <strain evidence="3">MPI-CAGE-CH-0230</strain>
    </source>
</reference>
<dbReference type="EMBL" id="JAGTJQ010000004">
    <property type="protein sequence ID" value="KAH7032827.1"/>
    <property type="molecule type" value="Genomic_DNA"/>
</dbReference>
<feature type="coiled-coil region" evidence="1">
    <location>
        <begin position="162"/>
        <end position="189"/>
    </location>
</feature>
<feature type="compositionally biased region" description="Polar residues" evidence="2">
    <location>
        <begin position="242"/>
        <end position="256"/>
    </location>
</feature>
<accession>A0A9P8YAW3</accession>
<dbReference type="AlphaFoldDB" id="A0A9P8YAW3"/>
<dbReference type="GeneID" id="70177262"/>
<keyword evidence="1" id="KW-0175">Coiled coil</keyword>
<dbReference type="OrthoDB" id="4187949at2759"/>
<feature type="region of interest" description="Disordered" evidence="2">
    <location>
        <begin position="424"/>
        <end position="463"/>
    </location>
</feature>
<sequence length="518" mass="57944">MSPPISPPPQQSYATNLDEVRLPRGQCRYILLNPEIKGQRCACICFTLNHDHPGVVCQCGHQSCYHLKDLESPTGTSEVERLRQRVQALERQLDRDYQGGIGGDLGMIVKRLGELEEMVERHKEEAAADIKGCYRNVSRTWQSIDQVAKRQKLQDTILDERLDDHADNISRLDERFRELNEASISLEERIESLEEPRSDMDAPQSTSSSPSQHTYRDPISPIQPRVDSSRKELHPTLESETRSMTNKTRTVVTPSNMTGPVQDWTVHVSLLPSISQPFPFEKDTRAYKRCLSRGLHQMIAVSGRDGQSFVSAVSSAFSHVLQGREWVPFHARLCDTHPLAGLPMLRPLDPTLAVPHSYTHEFLVKHCAVMAADGRIDSLYIALRHNDLTWEELRAAPVFLKGLESSWDHDPRLAPASLSFSCQPASSPTPHFARPVPKKRHAAEMSQGSEPYTDLQSAEGPRTTPATALVNTTADTRTVTTEGSDSEDYARAAKVPRTNYDLPVSLKMRPHGEATAIA</sequence>
<keyword evidence="4" id="KW-1185">Reference proteome</keyword>
<dbReference type="Proteomes" id="UP000756346">
    <property type="component" value="Unassembled WGS sequence"/>
</dbReference>
<comment type="caution">
    <text evidence="3">The sequence shown here is derived from an EMBL/GenBank/DDBJ whole genome shotgun (WGS) entry which is preliminary data.</text>
</comment>
<protein>
    <submittedName>
        <fullName evidence="3">Uncharacterized protein</fullName>
    </submittedName>
</protein>
<dbReference type="RefSeq" id="XP_046013659.1">
    <property type="nucleotide sequence ID" value="XM_046147716.1"/>
</dbReference>
<evidence type="ECO:0000256" key="2">
    <source>
        <dbReference type="SAM" id="MobiDB-lite"/>
    </source>
</evidence>
<organism evidence="3 4">
    <name type="scientific">Microdochium trichocladiopsis</name>
    <dbReference type="NCBI Taxonomy" id="1682393"/>
    <lineage>
        <taxon>Eukaryota</taxon>
        <taxon>Fungi</taxon>
        <taxon>Dikarya</taxon>
        <taxon>Ascomycota</taxon>
        <taxon>Pezizomycotina</taxon>
        <taxon>Sordariomycetes</taxon>
        <taxon>Xylariomycetidae</taxon>
        <taxon>Xylariales</taxon>
        <taxon>Microdochiaceae</taxon>
        <taxon>Microdochium</taxon>
    </lineage>
</organism>
<proteinExistence type="predicted"/>
<evidence type="ECO:0000256" key="1">
    <source>
        <dbReference type="SAM" id="Coils"/>
    </source>
</evidence>
<feature type="compositionally biased region" description="Polar residues" evidence="2">
    <location>
        <begin position="446"/>
        <end position="456"/>
    </location>
</feature>
<gene>
    <name evidence="3" type="ORF">B0I36DRAFT_101030</name>
</gene>
<feature type="compositionally biased region" description="Low complexity" evidence="2">
    <location>
        <begin position="203"/>
        <end position="213"/>
    </location>
</feature>
<feature type="region of interest" description="Disordered" evidence="2">
    <location>
        <begin position="192"/>
        <end position="256"/>
    </location>
</feature>
<name>A0A9P8YAW3_9PEZI</name>
<evidence type="ECO:0000313" key="3">
    <source>
        <dbReference type="EMBL" id="KAH7032827.1"/>
    </source>
</evidence>
<feature type="compositionally biased region" description="Basic and acidic residues" evidence="2">
    <location>
        <begin position="227"/>
        <end position="241"/>
    </location>
</feature>